<accession>A0ABR3UXV9</accession>
<organism evidence="4 5">
    <name type="scientific">Alternaria dauci</name>
    <dbReference type="NCBI Taxonomy" id="48095"/>
    <lineage>
        <taxon>Eukaryota</taxon>
        <taxon>Fungi</taxon>
        <taxon>Dikarya</taxon>
        <taxon>Ascomycota</taxon>
        <taxon>Pezizomycotina</taxon>
        <taxon>Dothideomycetes</taxon>
        <taxon>Pleosporomycetidae</taxon>
        <taxon>Pleosporales</taxon>
        <taxon>Pleosporineae</taxon>
        <taxon>Pleosporaceae</taxon>
        <taxon>Alternaria</taxon>
        <taxon>Alternaria sect. Porri</taxon>
    </lineage>
</organism>
<dbReference type="InterPro" id="IPR042099">
    <property type="entry name" value="ANL_N_sf"/>
</dbReference>
<protein>
    <recommendedName>
        <fullName evidence="3">AMP-dependent synthetase/ligase domain-containing protein</fullName>
    </recommendedName>
</protein>
<dbReference type="GeneID" id="96080920"/>
<comment type="caution">
    <text evidence="4">The sequence shown here is derived from an EMBL/GenBank/DDBJ whole genome shotgun (WGS) entry which is preliminary data.</text>
</comment>
<dbReference type="PANTHER" id="PTHR43439">
    <property type="entry name" value="PHENYLACETATE-COENZYME A LIGASE"/>
    <property type="match status" value="1"/>
</dbReference>
<proteinExistence type="predicted"/>
<dbReference type="PANTHER" id="PTHR43439:SF2">
    <property type="entry name" value="ENZYME, PUTATIVE (JCVI)-RELATED"/>
    <property type="match status" value="1"/>
</dbReference>
<reference evidence="4 5" key="1">
    <citation type="submission" date="2024-09" db="EMBL/GenBank/DDBJ databases">
        <title>T2T genomes of carrot and Alternaria dauci and their utility for understanding host-pathogen interaction during carrot leaf blight disease.</title>
        <authorList>
            <person name="Liu W."/>
            <person name="Xu S."/>
            <person name="Ou C."/>
            <person name="Liu X."/>
            <person name="Zhuang F."/>
            <person name="Deng X.W."/>
        </authorList>
    </citation>
    <scope>NUCLEOTIDE SEQUENCE [LARGE SCALE GENOMIC DNA]</scope>
    <source>
        <strain evidence="4 5">A2016</strain>
    </source>
</reference>
<evidence type="ECO:0000259" key="3">
    <source>
        <dbReference type="Pfam" id="PF00501"/>
    </source>
</evidence>
<dbReference type="Pfam" id="PF00501">
    <property type="entry name" value="AMP-binding"/>
    <property type="match status" value="1"/>
</dbReference>
<keyword evidence="5" id="KW-1185">Reference proteome</keyword>
<dbReference type="Gene3D" id="3.40.50.12780">
    <property type="entry name" value="N-terminal domain of ligase-like"/>
    <property type="match status" value="1"/>
</dbReference>
<keyword evidence="2" id="KW-0597">Phosphoprotein</keyword>
<dbReference type="Proteomes" id="UP001578633">
    <property type="component" value="Chromosome 1"/>
</dbReference>
<feature type="domain" description="AMP-dependent synthetase/ligase" evidence="3">
    <location>
        <begin position="40"/>
        <end position="338"/>
    </location>
</feature>
<evidence type="ECO:0000256" key="1">
    <source>
        <dbReference type="ARBA" id="ARBA00022450"/>
    </source>
</evidence>
<dbReference type="RefSeq" id="XP_069310840.1">
    <property type="nucleotide sequence ID" value="XM_069447912.1"/>
</dbReference>
<name>A0ABR3UXV9_9PLEO</name>
<dbReference type="PROSITE" id="PS00455">
    <property type="entry name" value="AMP_BINDING"/>
    <property type="match status" value="1"/>
</dbReference>
<dbReference type="EMBL" id="JBHGVX010000001">
    <property type="protein sequence ID" value="KAL1800256.1"/>
    <property type="molecule type" value="Genomic_DNA"/>
</dbReference>
<keyword evidence="1" id="KW-0596">Phosphopantetheine</keyword>
<dbReference type="InterPro" id="IPR020845">
    <property type="entry name" value="AMP-binding_CS"/>
</dbReference>
<evidence type="ECO:0000313" key="4">
    <source>
        <dbReference type="EMBL" id="KAL1800256.1"/>
    </source>
</evidence>
<dbReference type="Pfam" id="PF23562">
    <property type="entry name" value="AMP-binding_C_3"/>
    <property type="match status" value="1"/>
</dbReference>
<sequence>MGSIAENEPEYPPGQLPVHAIEEKAQWIPNNMYMRYALEGWEQDGYKTITWKQYANAVDKLAFWFDEQFGKASGRDTVAYFGPNDPRYAILVPAVAKNGRRLLVPDGRVTNEGLAGLIKLTSCNVWLYAEDDAAGPLVGPESGLKLCAVPSLEWMLDNEGQERYPYEKTYEEAKWDEIVIIHTSGTTGNPKPIFHTNGMWAALKNVTLLSRRHWPRGIVYESWIGKTALNPCPPQWIAGLHAMIMAPLFLDAPCVMMPRGEVALTPALFKKITSMNKIDGIKCPPFTITGLYEDPVARDMLKSLEFLVYMGAPLDRAIGDDLCQHTRLSPLIGSTENGDQIGLRPADRSLWYTHDFVPENGHKMVPLDTEGSDGLHELILENAKDGRTNPFQLAFWNSGHRDLKLVETNELYRPVKDSDGRTRWVFSARKDDLTKLDWLAKFHAQGIESRILRHQAVQNVVVGGEGRPAPYVIVQIKEGVLDEKGEAQLLDELYESVIVGANKNDIDEIKIPRETVMTTKKEKPLQVNFKQVVQRKAVEQDYLEEIELAYSQLERARRL</sequence>
<dbReference type="InterPro" id="IPR000873">
    <property type="entry name" value="AMP-dep_synth/lig_dom"/>
</dbReference>
<dbReference type="InterPro" id="IPR051414">
    <property type="entry name" value="Adenylate-forming_Reductase"/>
</dbReference>
<gene>
    <name evidence="4" type="ORF">ACET3X_000598</name>
</gene>
<evidence type="ECO:0000256" key="2">
    <source>
        <dbReference type="ARBA" id="ARBA00022553"/>
    </source>
</evidence>
<dbReference type="SUPFAM" id="SSF56801">
    <property type="entry name" value="Acetyl-CoA synthetase-like"/>
    <property type="match status" value="1"/>
</dbReference>
<evidence type="ECO:0000313" key="5">
    <source>
        <dbReference type="Proteomes" id="UP001578633"/>
    </source>
</evidence>